<keyword evidence="2" id="KW-0808">Transferase</keyword>
<dbReference type="Proteomes" id="UP000284243">
    <property type="component" value="Unassembled WGS sequence"/>
</dbReference>
<dbReference type="Pfam" id="PF00535">
    <property type="entry name" value="Glycos_transf_2"/>
    <property type="match status" value="1"/>
</dbReference>
<comment type="caution">
    <text evidence="2">The sequence shown here is derived from an EMBL/GenBank/DDBJ whole genome shotgun (WGS) entry which is preliminary data.</text>
</comment>
<dbReference type="EMBL" id="QRYC01000036">
    <property type="protein sequence ID" value="RGU54195.1"/>
    <property type="molecule type" value="Genomic_DNA"/>
</dbReference>
<name>A0A412TK98_9BACT</name>
<accession>A0A412TK98</accession>
<protein>
    <submittedName>
        <fullName evidence="2">Glycosyltransferase</fullName>
    </submittedName>
</protein>
<dbReference type="RefSeq" id="WP_046402294.1">
    <property type="nucleotide sequence ID" value="NZ_JADNGC010000018.1"/>
</dbReference>
<feature type="domain" description="Glycosyltransferase 2-like" evidence="1">
    <location>
        <begin position="3"/>
        <end position="167"/>
    </location>
</feature>
<dbReference type="AlphaFoldDB" id="A0A412TK98"/>
<gene>
    <name evidence="2" type="ORF">DWW57_17180</name>
</gene>
<dbReference type="InterPro" id="IPR001173">
    <property type="entry name" value="Glyco_trans_2-like"/>
</dbReference>
<dbReference type="PANTHER" id="PTHR22916:SF3">
    <property type="entry name" value="UDP-GLCNAC:BETAGAL BETA-1,3-N-ACETYLGLUCOSAMINYLTRANSFERASE-LIKE PROTEIN 1"/>
    <property type="match status" value="1"/>
</dbReference>
<evidence type="ECO:0000313" key="3">
    <source>
        <dbReference type="Proteomes" id="UP000284243"/>
    </source>
</evidence>
<evidence type="ECO:0000313" key="2">
    <source>
        <dbReference type="EMBL" id="RGU54195.1"/>
    </source>
</evidence>
<organism evidence="2 3">
    <name type="scientific">Odoribacter splanchnicus</name>
    <dbReference type="NCBI Taxonomy" id="28118"/>
    <lineage>
        <taxon>Bacteria</taxon>
        <taxon>Pseudomonadati</taxon>
        <taxon>Bacteroidota</taxon>
        <taxon>Bacteroidia</taxon>
        <taxon>Bacteroidales</taxon>
        <taxon>Odoribacteraceae</taxon>
        <taxon>Odoribacter</taxon>
    </lineage>
</organism>
<dbReference type="InterPro" id="IPR029044">
    <property type="entry name" value="Nucleotide-diphossugar_trans"/>
</dbReference>
<dbReference type="GO" id="GO:0016758">
    <property type="term" value="F:hexosyltransferase activity"/>
    <property type="evidence" value="ECO:0007669"/>
    <property type="project" value="UniProtKB-ARBA"/>
</dbReference>
<reference evidence="2 3" key="1">
    <citation type="submission" date="2018-08" db="EMBL/GenBank/DDBJ databases">
        <title>A genome reference for cultivated species of the human gut microbiota.</title>
        <authorList>
            <person name="Zou Y."/>
            <person name="Xue W."/>
            <person name="Luo G."/>
        </authorList>
    </citation>
    <scope>NUCLEOTIDE SEQUENCE [LARGE SCALE GENOMIC DNA]</scope>
    <source>
        <strain evidence="2 3">AF16-14</strain>
    </source>
</reference>
<dbReference type="PANTHER" id="PTHR22916">
    <property type="entry name" value="GLYCOSYLTRANSFERASE"/>
    <property type="match status" value="1"/>
</dbReference>
<proteinExistence type="predicted"/>
<evidence type="ECO:0000259" key="1">
    <source>
        <dbReference type="Pfam" id="PF00535"/>
    </source>
</evidence>
<dbReference type="SUPFAM" id="SSF53448">
    <property type="entry name" value="Nucleotide-diphospho-sugar transferases"/>
    <property type="match status" value="1"/>
</dbReference>
<dbReference type="Gene3D" id="3.90.550.10">
    <property type="entry name" value="Spore Coat Polysaccharide Biosynthesis Protein SpsA, Chain A"/>
    <property type="match status" value="1"/>
</dbReference>
<sequence length="240" mass="27858">MISICVLTYNGEKFVKQQLLSILQQLKDEDEVIISDDCSSDSTISIIKSLNDKRIRIFHHERIACGYKGTMKTCYLVGKNAENALQHARGEYIFLADQDDVWLRNKVEIFLKYLKEYDLVISNHTAVHADLQLYEGYKSKVLIPTLWNTLYRTQFLGCCMAFHRRLLSKILPFPQVPLMHDIWIGLMALKYGRIGIIQEPLLLYRRHGGNASVNLEKKSSNSLTFKILYRFYILKAYLNG</sequence>